<keyword evidence="1" id="KW-0812">Transmembrane</keyword>
<feature type="transmembrane region" description="Helical" evidence="1">
    <location>
        <begin position="20"/>
        <end position="43"/>
    </location>
</feature>
<gene>
    <name evidence="2" type="ORF">TeGR_g11242</name>
</gene>
<accession>A0ABQ6MRV7</accession>
<keyword evidence="1" id="KW-0472">Membrane</keyword>
<reference evidence="2 3" key="1">
    <citation type="journal article" date="2023" name="Commun. Biol.">
        <title>Genome analysis of Parmales, the sister group of diatoms, reveals the evolutionary specialization of diatoms from phago-mixotrophs to photoautotrophs.</title>
        <authorList>
            <person name="Ban H."/>
            <person name="Sato S."/>
            <person name="Yoshikawa S."/>
            <person name="Yamada K."/>
            <person name="Nakamura Y."/>
            <person name="Ichinomiya M."/>
            <person name="Sato N."/>
            <person name="Blanc-Mathieu R."/>
            <person name="Endo H."/>
            <person name="Kuwata A."/>
            <person name="Ogata H."/>
        </authorList>
    </citation>
    <scope>NUCLEOTIDE SEQUENCE [LARGE SCALE GENOMIC DNA]</scope>
</reference>
<evidence type="ECO:0000256" key="1">
    <source>
        <dbReference type="SAM" id="Phobius"/>
    </source>
</evidence>
<dbReference type="EMBL" id="BRYB01003167">
    <property type="protein sequence ID" value="GMI31847.1"/>
    <property type="molecule type" value="Genomic_DNA"/>
</dbReference>
<organism evidence="2 3">
    <name type="scientific">Tetraparma gracilis</name>
    <dbReference type="NCBI Taxonomy" id="2962635"/>
    <lineage>
        <taxon>Eukaryota</taxon>
        <taxon>Sar</taxon>
        <taxon>Stramenopiles</taxon>
        <taxon>Ochrophyta</taxon>
        <taxon>Bolidophyceae</taxon>
        <taxon>Parmales</taxon>
        <taxon>Triparmaceae</taxon>
        <taxon>Tetraparma</taxon>
    </lineage>
</organism>
<keyword evidence="3" id="KW-1185">Reference proteome</keyword>
<comment type="caution">
    <text evidence="2">The sequence shown here is derived from an EMBL/GenBank/DDBJ whole genome shotgun (WGS) entry which is preliminary data.</text>
</comment>
<evidence type="ECO:0000313" key="3">
    <source>
        <dbReference type="Proteomes" id="UP001165060"/>
    </source>
</evidence>
<feature type="transmembrane region" description="Helical" evidence="1">
    <location>
        <begin position="151"/>
        <end position="169"/>
    </location>
</feature>
<sequence>MNEIAKHILSVADFGLKMRLFGGAGLSVFDLVSDVYMIVVFLGSEETRGVAHVNIACVALSLFWQLFLAGFVNKKRSWRRIAREMLYVVSFVKPGIDAARVAAGNENDDDLAAMDPLAELTTSKVAEMVFESIPAAIIQTRAFIISERRTTLALVSIIISCCTTGFAAATM</sequence>
<name>A0ABQ6MRV7_9STRA</name>
<protein>
    <submittedName>
        <fullName evidence="2">Uncharacterized protein</fullName>
    </submittedName>
</protein>
<feature type="transmembrane region" description="Helical" evidence="1">
    <location>
        <begin position="49"/>
        <end position="72"/>
    </location>
</feature>
<proteinExistence type="predicted"/>
<keyword evidence="1" id="KW-1133">Transmembrane helix</keyword>
<dbReference type="Proteomes" id="UP001165060">
    <property type="component" value="Unassembled WGS sequence"/>
</dbReference>
<evidence type="ECO:0000313" key="2">
    <source>
        <dbReference type="EMBL" id="GMI31847.1"/>
    </source>
</evidence>
<feature type="non-terminal residue" evidence="2">
    <location>
        <position position="171"/>
    </location>
</feature>